<feature type="coiled-coil region" evidence="9">
    <location>
        <begin position="262"/>
        <end position="305"/>
    </location>
</feature>
<keyword evidence="10" id="KW-1133">Transmembrane helix</keyword>
<keyword evidence="5" id="KW-0547">Nucleotide-binding</keyword>
<dbReference type="PATRIC" id="fig|1121307.3.peg.1567"/>
<dbReference type="InterPro" id="IPR033425">
    <property type="entry name" value="MASE3"/>
</dbReference>
<accession>A0A0J8DCG1</accession>
<dbReference type="Proteomes" id="UP000036756">
    <property type="component" value="Unassembled WGS sequence"/>
</dbReference>
<evidence type="ECO:0000256" key="2">
    <source>
        <dbReference type="ARBA" id="ARBA00012438"/>
    </source>
</evidence>
<dbReference type="Pfam" id="PF00512">
    <property type="entry name" value="HisKA"/>
    <property type="match status" value="1"/>
</dbReference>
<dbReference type="GO" id="GO:0000155">
    <property type="term" value="F:phosphorelay sensor kinase activity"/>
    <property type="evidence" value="ECO:0007669"/>
    <property type="project" value="InterPro"/>
</dbReference>
<evidence type="ECO:0000256" key="6">
    <source>
        <dbReference type="ARBA" id="ARBA00022777"/>
    </source>
</evidence>
<dbReference type="PANTHER" id="PTHR43547">
    <property type="entry name" value="TWO-COMPONENT HISTIDINE KINASE"/>
    <property type="match status" value="1"/>
</dbReference>
<evidence type="ECO:0000256" key="3">
    <source>
        <dbReference type="ARBA" id="ARBA00022553"/>
    </source>
</evidence>
<dbReference type="PROSITE" id="PS50113">
    <property type="entry name" value="PAC"/>
    <property type="match status" value="1"/>
</dbReference>
<feature type="transmembrane region" description="Helical" evidence="10">
    <location>
        <begin position="141"/>
        <end position="164"/>
    </location>
</feature>
<feature type="domain" description="PAC" evidence="12">
    <location>
        <begin position="372"/>
        <end position="425"/>
    </location>
</feature>
<evidence type="ECO:0000256" key="1">
    <source>
        <dbReference type="ARBA" id="ARBA00000085"/>
    </source>
</evidence>
<comment type="catalytic activity">
    <reaction evidence="1">
        <text>ATP + protein L-histidine = ADP + protein N-phospho-L-histidine.</text>
        <dbReference type="EC" id="2.7.13.3"/>
    </reaction>
</comment>
<dbReference type="InterPro" id="IPR003661">
    <property type="entry name" value="HisK_dim/P_dom"/>
</dbReference>
<keyword evidence="9" id="KW-0175">Coiled coil</keyword>
<dbReference type="AlphaFoldDB" id="A0A0J8DCG1"/>
<organism evidence="13 14">
    <name type="scientific">Clostridium cylindrosporum DSM 605</name>
    <dbReference type="NCBI Taxonomy" id="1121307"/>
    <lineage>
        <taxon>Bacteria</taxon>
        <taxon>Bacillati</taxon>
        <taxon>Bacillota</taxon>
        <taxon>Clostridia</taxon>
        <taxon>Eubacteriales</taxon>
        <taxon>Clostridiaceae</taxon>
        <taxon>Clostridium</taxon>
    </lineage>
</organism>
<dbReference type="FunFam" id="3.30.565.10:FF:000037">
    <property type="entry name" value="Hybrid sensor histidine kinase/response regulator"/>
    <property type="match status" value="1"/>
</dbReference>
<dbReference type="Gene3D" id="3.30.450.20">
    <property type="entry name" value="PAS domain"/>
    <property type="match status" value="1"/>
</dbReference>
<dbReference type="SMART" id="SM00387">
    <property type="entry name" value="HATPase_c"/>
    <property type="match status" value="1"/>
</dbReference>
<dbReference type="Gene3D" id="1.10.287.130">
    <property type="match status" value="1"/>
</dbReference>
<keyword evidence="4 13" id="KW-0808">Transferase</keyword>
<dbReference type="SUPFAM" id="SSF47384">
    <property type="entry name" value="Homodimeric domain of signal transducing histidine kinase"/>
    <property type="match status" value="1"/>
</dbReference>
<dbReference type="RefSeq" id="WP_048570584.1">
    <property type="nucleotide sequence ID" value="NZ_LFVU01000026.1"/>
</dbReference>
<feature type="transmembrane region" description="Helical" evidence="10">
    <location>
        <begin position="206"/>
        <end position="224"/>
    </location>
</feature>
<dbReference type="EMBL" id="LFVU01000026">
    <property type="protein sequence ID" value="KMT21943.1"/>
    <property type="molecule type" value="Genomic_DNA"/>
</dbReference>
<feature type="transmembrane region" description="Helical" evidence="10">
    <location>
        <begin position="109"/>
        <end position="129"/>
    </location>
</feature>
<keyword evidence="3" id="KW-0597">Phosphoprotein</keyword>
<keyword evidence="8" id="KW-0902">Two-component regulatory system</keyword>
<sequence length="704" mass="80554">MEITNIKEKFLDRLRSRYLSALIYIVLFAGSIYLGNKNFLVYHTVIELVGVIIGFAMSIISINTYNLNKDNRIIFLGVAFGFIAFTSLIHLLGYKGMNISNILTFNTSIQLWLVGTYIQSISFLICFMLPHKRYSLARLLFTYSLILGLVLISIFYLHVFPAVYIEGVGFTHFKLIIGYINCGILLIGLLYLIKNKPKNLSKADKALNFSIVFKAISELIFLFYSSVGDFYSVIGHVFELLSFYYIYIALVRSSLQEPHYSLIELNNILSNKNERLESLVNRLALECEERKKVEVERQRKKQILNGILESVVDGILVINNNGKILRVNNQFINMLNIPFDVNSKTTNHEVIDFVMKQIENPEEFLDHIKNEWKIEKEYIQYMYLKDGRIIETSSVPLFDNNTIQGRVIVYRDITEKRKIEELQKQVEIRQASLEKAREFDQLKTDFFCTVSHELKTPINIILGVIQLAAYTNEGSSECVNGFSNKYIKMMKQNCYRLIKLANNLIDITKIDAGYTEMKIRNHNIVSVIEDITLSVAEYVKSKDISLVFDTDIEVKTIACDGEQLERVMLNLLSNAIKYTDAKGEIEVYIKDKEDSVVISVKDSGVGIPKDKIDIVFDRFRQVDSTLTRQKEGSGIGLALVKSIIEKHGGSISLKSEIGKGSEFIIELPVKVVDENIVDEVAATKDMNVDRINIEFSDIYELNVY</sequence>
<dbReference type="InterPro" id="IPR000014">
    <property type="entry name" value="PAS"/>
</dbReference>
<gene>
    <name evidence="13" type="primary">resE</name>
    <name evidence="13" type="ORF">CLCY_3c02140</name>
</gene>
<evidence type="ECO:0000313" key="13">
    <source>
        <dbReference type="EMBL" id="KMT21943.1"/>
    </source>
</evidence>
<dbReference type="CDD" id="cd00082">
    <property type="entry name" value="HisKA"/>
    <property type="match status" value="1"/>
</dbReference>
<evidence type="ECO:0000256" key="9">
    <source>
        <dbReference type="SAM" id="Coils"/>
    </source>
</evidence>
<dbReference type="InterPro" id="IPR003594">
    <property type="entry name" value="HATPase_dom"/>
</dbReference>
<evidence type="ECO:0000256" key="4">
    <source>
        <dbReference type="ARBA" id="ARBA00022679"/>
    </source>
</evidence>
<dbReference type="InterPro" id="IPR000700">
    <property type="entry name" value="PAS-assoc_C"/>
</dbReference>
<dbReference type="PRINTS" id="PR00344">
    <property type="entry name" value="BCTRLSENSOR"/>
</dbReference>
<feature type="transmembrane region" description="Helical" evidence="10">
    <location>
        <begin position="176"/>
        <end position="194"/>
    </location>
</feature>
<feature type="domain" description="Histidine kinase" evidence="11">
    <location>
        <begin position="449"/>
        <end position="671"/>
    </location>
</feature>
<evidence type="ECO:0000256" key="10">
    <source>
        <dbReference type="SAM" id="Phobius"/>
    </source>
</evidence>
<keyword evidence="6 13" id="KW-0418">Kinase</keyword>
<evidence type="ECO:0000256" key="8">
    <source>
        <dbReference type="ARBA" id="ARBA00023012"/>
    </source>
</evidence>
<dbReference type="InterPro" id="IPR004358">
    <property type="entry name" value="Sig_transdc_His_kin-like_C"/>
</dbReference>
<dbReference type="PANTHER" id="PTHR43547:SF2">
    <property type="entry name" value="HYBRID SIGNAL TRANSDUCTION HISTIDINE KINASE C"/>
    <property type="match status" value="1"/>
</dbReference>
<dbReference type="InterPro" id="IPR035965">
    <property type="entry name" value="PAS-like_dom_sf"/>
</dbReference>
<protein>
    <recommendedName>
        <fullName evidence="2">histidine kinase</fullName>
        <ecNumber evidence="2">2.7.13.3</ecNumber>
    </recommendedName>
</protein>
<dbReference type="STRING" id="1121307.CLCY_3c02140"/>
<proteinExistence type="predicted"/>
<dbReference type="Pfam" id="PF12860">
    <property type="entry name" value="PAS_7"/>
    <property type="match status" value="1"/>
</dbReference>
<dbReference type="Gene3D" id="3.30.565.10">
    <property type="entry name" value="Histidine kinase-like ATPase, C-terminal domain"/>
    <property type="match status" value="1"/>
</dbReference>
<evidence type="ECO:0000259" key="11">
    <source>
        <dbReference type="PROSITE" id="PS50109"/>
    </source>
</evidence>
<dbReference type="PROSITE" id="PS50109">
    <property type="entry name" value="HIS_KIN"/>
    <property type="match status" value="1"/>
</dbReference>
<feature type="transmembrane region" description="Helical" evidence="10">
    <location>
        <begin position="73"/>
        <end position="94"/>
    </location>
</feature>
<reference evidence="13 14" key="1">
    <citation type="submission" date="2015-06" db="EMBL/GenBank/DDBJ databases">
        <title>Draft genome sequence of the purine-degrading Clostridium cylindrosporum HC-1 (DSM 605).</title>
        <authorList>
            <person name="Poehlein A."/>
            <person name="Schiel-Bengelsdorf B."/>
            <person name="Bengelsdorf F."/>
            <person name="Daniel R."/>
            <person name="Duerre P."/>
        </authorList>
    </citation>
    <scope>NUCLEOTIDE SEQUENCE [LARGE SCALE GENOMIC DNA]</scope>
    <source>
        <strain evidence="13 14">DSM 605</strain>
    </source>
</reference>
<dbReference type="InterPro" id="IPR005467">
    <property type="entry name" value="His_kinase_dom"/>
</dbReference>
<evidence type="ECO:0000259" key="12">
    <source>
        <dbReference type="PROSITE" id="PS50113"/>
    </source>
</evidence>
<evidence type="ECO:0000313" key="14">
    <source>
        <dbReference type="Proteomes" id="UP000036756"/>
    </source>
</evidence>
<keyword evidence="10" id="KW-0812">Transmembrane</keyword>
<comment type="caution">
    <text evidence="13">The sequence shown here is derived from an EMBL/GenBank/DDBJ whole genome shotgun (WGS) entry which is preliminary data.</text>
</comment>
<dbReference type="InterPro" id="IPR036097">
    <property type="entry name" value="HisK_dim/P_sf"/>
</dbReference>
<keyword evidence="14" id="KW-1185">Reference proteome</keyword>
<dbReference type="EC" id="2.7.13.3" evidence="2"/>
<dbReference type="Pfam" id="PF02518">
    <property type="entry name" value="HATPase_c"/>
    <property type="match status" value="1"/>
</dbReference>
<feature type="transmembrane region" description="Helical" evidence="10">
    <location>
        <begin position="16"/>
        <end position="34"/>
    </location>
</feature>
<keyword evidence="10" id="KW-0472">Membrane</keyword>
<name>A0A0J8DCG1_CLOCY</name>
<feature type="transmembrane region" description="Helical" evidence="10">
    <location>
        <begin position="40"/>
        <end position="61"/>
    </location>
</feature>
<dbReference type="SMART" id="SM00388">
    <property type="entry name" value="HisKA"/>
    <property type="match status" value="1"/>
</dbReference>
<dbReference type="OrthoDB" id="9813394at2"/>
<dbReference type="InterPro" id="IPR036890">
    <property type="entry name" value="HATPase_C_sf"/>
</dbReference>
<dbReference type="SUPFAM" id="SSF55785">
    <property type="entry name" value="PYP-like sensor domain (PAS domain)"/>
    <property type="match status" value="1"/>
</dbReference>
<keyword evidence="7" id="KW-0067">ATP-binding</keyword>
<dbReference type="SUPFAM" id="SSF55874">
    <property type="entry name" value="ATPase domain of HSP90 chaperone/DNA topoisomerase II/histidine kinase"/>
    <property type="match status" value="1"/>
</dbReference>
<evidence type="ECO:0000256" key="7">
    <source>
        <dbReference type="ARBA" id="ARBA00022840"/>
    </source>
</evidence>
<evidence type="ECO:0000256" key="5">
    <source>
        <dbReference type="ARBA" id="ARBA00022741"/>
    </source>
</evidence>
<dbReference type="GO" id="GO:0005524">
    <property type="term" value="F:ATP binding"/>
    <property type="evidence" value="ECO:0007669"/>
    <property type="project" value="UniProtKB-KW"/>
</dbReference>
<dbReference type="NCBIfam" id="TIGR00229">
    <property type="entry name" value="sensory_box"/>
    <property type="match status" value="1"/>
</dbReference>
<dbReference type="Pfam" id="PF17159">
    <property type="entry name" value="MASE3"/>
    <property type="match status" value="1"/>
</dbReference>